<protein>
    <submittedName>
        <fullName evidence="2">Helix-turn-helix domain-containing protein</fullName>
    </submittedName>
</protein>
<dbReference type="RefSeq" id="WP_232653919.1">
    <property type="nucleotide sequence ID" value="NZ_JAJSBI010000027.1"/>
</dbReference>
<dbReference type="InterPro" id="IPR036388">
    <property type="entry name" value="WH-like_DNA-bd_sf"/>
</dbReference>
<comment type="caution">
    <text evidence="2">The sequence shown here is derived from an EMBL/GenBank/DDBJ whole genome shotgun (WGS) entry which is preliminary data.</text>
</comment>
<dbReference type="Proteomes" id="UP001108029">
    <property type="component" value="Unassembled WGS sequence"/>
</dbReference>
<feature type="region of interest" description="Disordered" evidence="1">
    <location>
        <begin position="57"/>
        <end position="76"/>
    </location>
</feature>
<accession>A0A9Q3ZC66</accession>
<name>A0A9Q3ZC66_9ACTN</name>
<dbReference type="CDD" id="cd00090">
    <property type="entry name" value="HTH_ARSR"/>
    <property type="match status" value="1"/>
</dbReference>
<dbReference type="Gene3D" id="1.10.10.10">
    <property type="entry name" value="Winged helix-like DNA-binding domain superfamily/Winged helix DNA-binding domain"/>
    <property type="match status" value="1"/>
</dbReference>
<organism evidence="2 3">
    <name type="scientific">Streptomyces guryensis</name>
    <dbReference type="NCBI Taxonomy" id="2886947"/>
    <lineage>
        <taxon>Bacteria</taxon>
        <taxon>Bacillati</taxon>
        <taxon>Actinomycetota</taxon>
        <taxon>Actinomycetes</taxon>
        <taxon>Kitasatosporales</taxon>
        <taxon>Streptomycetaceae</taxon>
        <taxon>Streptomyces</taxon>
    </lineage>
</organism>
<proteinExistence type="predicted"/>
<dbReference type="EMBL" id="JAJSBI010000027">
    <property type="protein sequence ID" value="MCD9879327.1"/>
    <property type="molecule type" value="Genomic_DNA"/>
</dbReference>
<evidence type="ECO:0000313" key="2">
    <source>
        <dbReference type="EMBL" id="MCD9879327.1"/>
    </source>
</evidence>
<dbReference type="InterPro" id="IPR011991">
    <property type="entry name" value="ArsR-like_HTH"/>
</dbReference>
<dbReference type="Pfam" id="PF12840">
    <property type="entry name" value="HTH_20"/>
    <property type="match status" value="1"/>
</dbReference>
<dbReference type="InterPro" id="IPR036390">
    <property type="entry name" value="WH_DNA-bd_sf"/>
</dbReference>
<dbReference type="AlphaFoldDB" id="A0A9Q3ZC66"/>
<sequence>MVTAHRSPRRREVLDVLRTAAVPLGVAEAAERIGVHPNTVRFHLEALAGEGLVERRVLEPSGPGRPRTVYAPRPGMERGGTRSYRLLAQMLLGRIAATGPDARATAMEAGRAWGRSLVEPPPPSRRPGPEESAARLVELLDGLGFAPDPEGGSVPSRIRLRHCPFLELAEEYGQLVCPLHLALMQGALAELRAPLTATGLEPFAEPDACLAHLAPAPHQTAERHP</sequence>
<reference evidence="2" key="1">
    <citation type="submission" date="2021-12" db="EMBL/GenBank/DDBJ databases">
        <authorList>
            <person name="Lee J.-H."/>
            <person name="Kim S.-B."/>
        </authorList>
    </citation>
    <scope>NUCLEOTIDE SEQUENCE</scope>
    <source>
        <strain evidence="2">NR30</strain>
    </source>
</reference>
<evidence type="ECO:0000256" key="1">
    <source>
        <dbReference type="SAM" id="MobiDB-lite"/>
    </source>
</evidence>
<evidence type="ECO:0000313" key="3">
    <source>
        <dbReference type="Proteomes" id="UP001108029"/>
    </source>
</evidence>
<keyword evidence="3" id="KW-1185">Reference proteome</keyword>
<gene>
    <name evidence="2" type="ORF">LJ657_38180</name>
</gene>
<dbReference type="SUPFAM" id="SSF46785">
    <property type="entry name" value="Winged helix' DNA-binding domain"/>
    <property type="match status" value="1"/>
</dbReference>